<accession>Q65TS8</accession>
<dbReference type="HOGENOM" id="CLU_3272444_0_0_6"/>
<name>Q65TS8_MANSM</name>
<evidence type="ECO:0000313" key="1">
    <source>
        <dbReference type="EMBL" id="AAU37632.1"/>
    </source>
</evidence>
<sequence>MSIVFYFKTNFIHFNMLVAKSAVKNLKILTALFCYHFSAAC</sequence>
<dbReference type="AlphaFoldDB" id="Q65TS8"/>
<dbReference type="STRING" id="221988.MS1025"/>
<proteinExistence type="predicted"/>
<evidence type="ECO:0000313" key="2">
    <source>
        <dbReference type="Proteomes" id="UP000000607"/>
    </source>
</evidence>
<reference evidence="1 2" key="1">
    <citation type="journal article" date="2004" name="Nat. Biotechnol.">
        <title>The genome sequence of the capnophilic rumen bacterium Mannheimia succiniciproducens.</title>
        <authorList>
            <person name="Hong S.H."/>
            <person name="Kim J.S."/>
            <person name="Lee S.Y."/>
            <person name="In Y.H."/>
            <person name="Choi S.S."/>
            <person name="Rih J.-K."/>
            <person name="Kim C.H."/>
            <person name="Jeong H."/>
            <person name="Hur C.G."/>
            <person name="Kim J.J."/>
        </authorList>
    </citation>
    <scope>NUCLEOTIDE SEQUENCE [LARGE SCALE GENOMIC DNA]</scope>
    <source>
        <strain evidence="2">KCTC 0769BP / MBEL55E</strain>
    </source>
</reference>
<dbReference type="EMBL" id="AE016827">
    <property type="protein sequence ID" value="AAU37632.1"/>
    <property type="molecule type" value="Genomic_DNA"/>
</dbReference>
<gene>
    <name evidence="1" type="ordered locus">MS1025</name>
</gene>
<dbReference type="KEGG" id="msu:MS1025"/>
<dbReference type="Proteomes" id="UP000000607">
    <property type="component" value="Chromosome"/>
</dbReference>
<keyword evidence="2" id="KW-1185">Reference proteome</keyword>
<protein>
    <submittedName>
        <fullName evidence="1">Uncharacterized protein</fullName>
    </submittedName>
</protein>
<organism evidence="1 2">
    <name type="scientific">Mannheimia succiniciproducens (strain KCTC 0769BP / MBEL55E)</name>
    <dbReference type="NCBI Taxonomy" id="221988"/>
    <lineage>
        <taxon>Bacteria</taxon>
        <taxon>Pseudomonadati</taxon>
        <taxon>Pseudomonadota</taxon>
        <taxon>Gammaproteobacteria</taxon>
        <taxon>Pasteurellales</taxon>
        <taxon>Pasteurellaceae</taxon>
        <taxon>Basfia</taxon>
    </lineage>
</organism>